<dbReference type="NCBIfam" id="TIGR00005">
    <property type="entry name" value="rluA_subfam"/>
    <property type="match status" value="1"/>
</dbReference>
<evidence type="ECO:0000256" key="6">
    <source>
        <dbReference type="ARBA" id="ARBA00072682"/>
    </source>
</evidence>
<sequence>MASEAEKQKLKIPEKRKTEDNEQIKDLKKASAKLETKALKAKRPGFTDERYQETSYYTENGLRKVYPYYFTFTTFTKGRWVGEKILDIFSKEFRAHPAEEYERCIQTGTLTVNFEKVPIDYRLKHNDLLANIVHRHEVPVTCQPITIVHMDEDIVVVNKPASIPVHPCGRYRHNTVVFILAKEFNLKNLRTIHRLDRLTSGLLLFGRSPKKARQMEQQIRNRQVEKEYICRVEGVFPDGVVECKEPIEVVSYKIGVCKVSQKGKDCTTTFQKLSQNGKTSVVLCKPLTGRMHQIRVHLQYLGYPILNDPLYNHEVFGPVKGRAGDIGGKSDDELIRDLINIHNAENWLGIDCDSDLSLFKNTKDETDLESLSSDQTFAVHHSDDDAGVNSRETTPPVEPVQPPVAASNKPEQCTTNAVSAAAIALPNPVTNVDLALASDKVVIDKHCYECKVHYRDPKPKDLVMYLHAWKYKGPGWEYETELPSWAQTNWEDSEAIVDKVVD</sequence>
<name>A0A0M4E5C8_DROBS</name>
<evidence type="ECO:0000313" key="12">
    <source>
        <dbReference type="Proteomes" id="UP000494163"/>
    </source>
</evidence>
<comment type="similarity">
    <text evidence="1">Belongs to the pseudouridine synthase RluA family.</text>
</comment>
<evidence type="ECO:0000256" key="2">
    <source>
        <dbReference type="ARBA" id="ARBA00022553"/>
    </source>
</evidence>
<comment type="function">
    <text evidence="5">Pseudouridine synthase that catalyzes pseudouridylation of mRNAs.</text>
</comment>
<keyword evidence="2" id="KW-0597">Phosphoprotein</keyword>
<evidence type="ECO:0000256" key="8">
    <source>
        <dbReference type="PIRSR" id="PIRSR606225-1"/>
    </source>
</evidence>
<keyword evidence="4" id="KW-0413">Isomerase</keyword>
<evidence type="ECO:0000256" key="9">
    <source>
        <dbReference type="SAM" id="MobiDB-lite"/>
    </source>
</evidence>
<dbReference type="STRING" id="30019.A0A0M4E5C8"/>
<dbReference type="SUPFAM" id="SSF55120">
    <property type="entry name" value="Pseudouridine synthase"/>
    <property type="match status" value="1"/>
</dbReference>
<dbReference type="OrthoDB" id="424794at2759"/>
<feature type="domain" description="Pseudouridine synthase RsuA/RluA-like" evidence="10">
    <location>
        <begin position="153"/>
        <end position="299"/>
    </location>
</feature>
<dbReference type="CDD" id="cd02557">
    <property type="entry name" value="PseudoU_synth_ScRIB2"/>
    <property type="match status" value="1"/>
</dbReference>
<dbReference type="SMR" id="A0A0M4E5C8"/>
<dbReference type="Pfam" id="PF00849">
    <property type="entry name" value="PseudoU_synth_2"/>
    <property type="match status" value="1"/>
</dbReference>
<dbReference type="Gene3D" id="3.30.2350.10">
    <property type="entry name" value="Pseudouridine synthase"/>
    <property type="match status" value="1"/>
</dbReference>
<keyword evidence="3" id="KW-0507">mRNA processing</keyword>
<dbReference type="GO" id="GO:0006397">
    <property type="term" value="P:mRNA processing"/>
    <property type="evidence" value="ECO:0007669"/>
    <property type="project" value="UniProtKB-KW"/>
</dbReference>
<dbReference type="InterPro" id="IPR020103">
    <property type="entry name" value="PsdUridine_synth_cat_dom_sf"/>
</dbReference>
<dbReference type="GO" id="GO:0009982">
    <property type="term" value="F:pseudouridine synthase activity"/>
    <property type="evidence" value="ECO:0007669"/>
    <property type="project" value="InterPro"/>
</dbReference>
<evidence type="ECO:0000256" key="4">
    <source>
        <dbReference type="ARBA" id="ARBA00023235"/>
    </source>
</evidence>
<dbReference type="InterPro" id="IPR006225">
    <property type="entry name" value="PsdUridine_synth_RluC/D"/>
</dbReference>
<dbReference type="PANTHER" id="PTHR21600:SF40">
    <property type="entry name" value="PSEUDOURIDYLATE SYNTHASE RPUSD2"/>
    <property type="match status" value="1"/>
</dbReference>
<organism evidence="11 12">
    <name type="scientific">Drosophila busckii</name>
    <name type="common">Fruit fly</name>
    <dbReference type="NCBI Taxonomy" id="30019"/>
    <lineage>
        <taxon>Eukaryota</taxon>
        <taxon>Metazoa</taxon>
        <taxon>Ecdysozoa</taxon>
        <taxon>Arthropoda</taxon>
        <taxon>Hexapoda</taxon>
        <taxon>Insecta</taxon>
        <taxon>Pterygota</taxon>
        <taxon>Neoptera</taxon>
        <taxon>Endopterygota</taxon>
        <taxon>Diptera</taxon>
        <taxon>Brachycera</taxon>
        <taxon>Muscomorpha</taxon>
        <taxon>Ephydroidea</taxon>
        <taxon>Drosophilidae</taxon>
        <taxon>Drosophila</taxon>
    </lineage>
</organism>
<evidence type="ECO:0000256" key="5">
    <source>
        <dbReference type="ARBA" id="ARBA00057241"/>
    </source>
</evidence>
<dbReference type="FunFam" id="3.30.2350.10:FF:000010">
    <property type="entry name" value="RNA pseudouridine synthase domain-containing 2"/>
    <property type="match status" value="1"/>
</dbReference>
<reference evidence="11 12" key="1">
    <citation type="submission" date="2015-08" db="EMBL/GenBank/DDBJ databases">
        <title>Ancestral chromatin configuration constrains chromatin evolution on differentiating sex chromosomes in Drosophila.</title>
        <authorList>
            <person name="Zhou Q."/>
            <person name="Bachtrog D."/>
        </authorList>
    </citation>
    <scope>NUCLEOTIDE SEQUENCE [LARGE SCALE GENOMIC DNA]</scope>
    <source>
        <tissue evidence="11">Whole larvae</tissue>
    </source>
</reference>
<evidence type="ECO:0000256" key="3">
    <source>
        <dbReference type="ARBA" id="ARBA00022664"/>
    </source>
</evidence>
<accession>A0A0M4E5C8</accession>
<feature type="region of interest" description="Disordered" evidence="9">
    <location>
        <begin position="381"/>
        <end position="410"/>
    </location>
</feature>
<dbReference type="PANTHER" id="PTHR21600">
    <property type="entry name" value="MITOCHONDRIAL RNA PSEUDOURIDINE SYNTHASE"/>
    <property type="match status" value="1"/>
</dbReference>
<dbReference type="InterPro" id="IPR050188">
    <property type="entry name" value="RluA_PseudoU_synthase"/>
</dbReference>
<gene>
    <name evidence="11" type="ORF">Dbus_chr2Lg1369</name>
</gene>
<dbReference type="GO" id="GO:0000455">
    <property type="term" value="P:enzyme-directed rRNA pseudouridine synthesis"/>
    <property type="evidence" value="ECO:0007669"/>
    <property type="project" value="TreeGrafter"/>
</dbReference>
<dbReference type="OMA" id="QTYCKGR"/>
<evidence type="ECO:0000259" key="10">
    <source>
        <dbReference type="Pfam" id="PF00849"/>
    </source>
</evidence>
<dbReference type="GO" id="GO:0003723">
    <property type="term" value="F:RNA binding"/>
    <property type="evidence" value="ECO:0007669"/>
    <property type="project" value="InterPro"/>
</dbReference>
<evidence type="ECO:0000256" key="1">
    <source>
        <dbReference type="ARBA" id="ARBA00010876"/>
    </source>
</evidence>
<evidence type="ECO:0000256" key="7">
    <source>
        <dbReference type="ARBA" id="ARBA00080257"/>
    </source>
</evidence>
<evidence type="ECO:0000313" key="11">
    <source>
        <dbReference type="EMBL" id="ALC39284.1"/>
    </source>
</evidence>
<dbReference type="Proteomes" id="UP000494163">
    <property type="component" value="Chromosome 2L"/>
</dbReference>
<feature type="active site" evidence="8">
    <location>
        <position position="196"/>
    </location>
</feature>
<proteinExistence type="inferred from homology"/>
<protein>
    <recommendedName>
        <fullName evidence="6">Pseudouridylate synthase RPUSD2</fullName>
    </recommendedName>
    <alternativeName>
        <fullName evidence="7">RNA pseudouridylate synthase domain-containing protein 2</fullName>
    </alternativeName>
</protein>
<dbReference type="InterPro" id="IPR006224">
    <property type="entry name" value="PsdUridine_synth_RluA-like_CS"/>
</dbReference>
<dbReference type="InterPro" id="IPR006145">
    <property type="entry name" value="PsdUridine_synth_RsuA/RluA"/>
</dbReference>
<keyword evidence="12" id="KW-1185">Reference proteome</keyword>
<dbReference type="AlphaFoldDB" id="A0A0M4E5C8"/>
<dbReference type="PROSITE" id="PS01129">
    <property type="entry name" value="PSI_RLU"/>
    <property type="match status" value="1"/>
</dbReference>
<dbReference type="EMBL" id="CP012523">
    <property type="protein sequence ID" value="ALC39284.1"/>
    <property type="molecule type" value="Genomic_DNA"/>
</dbReference>
<feature type="region of interest" description="Disordered" evidence="9">
    <location>
        <begin position="1"/>
        <end position="24"/>
    </location>
</feature>